<organism evidence="1 2">
    <name type="scientific">Aquitalea aquatica</name>
    <dbReference type="NCBI Taxonomy" id="3044273"/>
    <lineage>
        <taxon>Bacteria</taxon>
        <taxon>Pseudomonadati</taxon>
        <taxon>Pseudomonadota</taxon>
        <taxon>Betaproteobacteria</taxon>
        <taxon>Neisseriales</taxon>
        <taxon>Chromobacteriaceae</taxon>
        <taxon>Aquitalea</taxon>
    </lineage>
</organism>
<accession>A0A838YDC2</accession>
<evidence type="ECO:0000313" key="1">
    <source>
        <dbReference type="EMBL" id="MBA4710477.1"/>
    </source>
</evidence>
<gene>
    <name evidence="1" type="ORF">H2Z84_19055</name>
</gene>
<evidence type="ECO:0000313" key="2">
    <source>
        <dbReference type="Proteomes" id="UP000545606"/>
    </source>
</evidence>
<proteinExistence type="predicted"/>
<name>A0A838YDC2_9NEIS</name>
<keyword evidence="2" id="KW-1185">Reference proteome</keyword>
<dbReference type="EMBL" id="JACERN010000042">
    <property type="protein sequence ID" value="MBA4710477.1"/>
    <property type="molecule type" value="Genomic_DNA"/>
</dbReference>
<evidence type="ECO:0008006" key="3">
    <source>
        <dbReference type="Google" id="ProtNLM"/>
    </source>
</evidence>
<dbReference type="RefSeq" id="WP_181837356.1">
    <property type="nucleotide sequence ID" value="NZ_JACERN010000042.1"/>
</dbReference>
<reference evidence="1 2" key="1">
    <citation type="submission" date="2020-07" db="EMBL/GenBank/DDBJ databases">
        <title>Draft genome sequence of violacein-producing bacteria and related species.</title>
        <authorList>
            <person name="Wilson H.S."/>
            <person name="De Leon M.E."/>
        </authorList>
    </citation>
    <scope>NUCLEOTIDE SEQUENCE [LARGE SCALE GENOMIC DNA]</scope>
    <source>
        <strain evidence="1 2">HSC-21Su07</strain>
    </source>
</reference>
<sequence>MLKRLNPRTNFDCDAMELAKLMFSADDNKSARDLGVTVDEWMQWKTGAEPVPKAIWLCLKQQKQLEELKPLQGFSLTGNRLDSPWGPMLTDEILRLPEYRKAARLAEKQADLIERLMMERDFYRDNLDRQARFGLMVNNIFKGDG</sequence>
<protein>
    <recommendedName>
        <fullName evidence="3">Phage protein</fullName>
    </recommendedName>
</protein>
<dbReference type="Proteomes" id="UP000545606">
    <property type="component" value="Unassembled WGS sequence"/>
</dbReference>
<comment type="caution">
    <text evidence="1">The sequence shown here is derived from an EMBL/GenBank/DDBJ whole genome shotgun (WGS) entry which is preliminary data.</text>
</comment>
<dbReference type="AlphaFoldDB" id="A0A838YDC2"/>